<evidence type="ECO:0000256" key="1">
    <source>
        <dbReference type="ARBA" id="ARBA00012513"/>
    </source>
</evidence>
<name>A0ABR1NQV7_DIAER</name>
<dbReference type="InterPro" id="IPR011009">
    <property type="entry name" value="Kinase-like_dom_sf"/>
</dbReference>
<organism evidence="9 10">
    <name type="scientific">Diaporthe eres</name>
    <name type="common">Phomopsis oblonga</name>
    <dbReference type="NCBI Taxonomy" id="83184"/>
    <lineage>
        <taxon>Eukaryota</taxon>
        <taxon>Fungi</taxon>
        <taxon>Dikarya</taxon>
        <taxon>Ascomycota</taxon>
        <taxon>Pezizomycotina</taxon>
        <taxon>Sordariomycetes</taxon>
        <taxon>Sordariomycetidae</taxon>
        <taxon>Diaporthales</taxon>
        <taxon>Diaporthaceae</taxon>
        <taxon>Diaporthe</taxon>
        <taxon>Diaporthe eres species complex</taxon>
    </lineage>
</organism>
<keyword evidence="9" id="KW-0131">Cell cycle</keyword>
<evidence type="ECO:0000256" key="6">
    <source>
        <dbReference type="ARBA" id="ARBA00022840"/>
    </source>
</evidence>
<dbReference type="PROSITE" id="PS50011">
    <property type="entry name" value="PROTEIN_KINASE_DOM"/>
    <property type="match status" value="1"/>
</dbReference>
<gene>
    <name evidence="9" type="primary">CDC7</name>
    <name evidence="9" type="ORF">SLS63_012601</name>
</gene>
<dbReference type="Gene3D" id="1.10.510.10">
    <property type="entry name" value="Transferase(Phosphotransferase) domain 1"/>
    <property type="match status" value="1"/>
</dbReference>
<accession>A0ABR1NQV7</accession>
<proteinExistence type="predicted"/>
<evidence type="ECO:0000313" key="10">
    <source>
        <dbReference type="Proteomes" id="UP001430848"/>
    </source>
</evidence>
<dbReference type="Pfam" id="PF00069">
    <property type="entry name" value="Pkinase"/>
    <property type="match status" value="2"/>
</dbReference>
<dbReference type="Gene3D" id="3.30.200.20">
    <property type="entry name" value="Phosphorylase Kinase, domain 1"/>
    <property type="match status" value="1"/>
</dbReference>
<dbReference type="PANTHER" id="PTHR44167">
    <property type="entry name" value="OVARIAN-SPECIFIC SERINE/THREONINE-PROTEIN KINASE LOK-RELATED"/>
    <property type="match status" value="1"/>
</dbReference>
<dbReference type="PANTHER" id="PTHR44167:SF23">
    <property type="entry name" value="CDC7 KINASE, ISOFORM A-RELATED"/>
    <property type="match status" value="1"/>
</dbReference>
<evidence type="ECO:0000259" key="8">
    <source>
        <dbReference type="PROSITE" id="PS50011"/>
    </source>
</evidence>
<evidence type="ECO:0000256" key="4">
    <source>
        <dbReference type="ARBA" id="ARBA00022741"/>
    </source>
</evidence>
<dbReference type="Proteomes" id="UP001430848">
    <property type="component" value="Unassembled WGS sequence"/>
</dbReference>
<evidence type="ECO:0000256" key="7">
    <source>
        <dbReference type="SAM" id="MobiDB-lite"/>
    </source>
</evidence>
<feature type="compositionally biased region" description="Acidic residues" evidence="7">
    <location>
        <begin position="63"/>
        <end position="92"/>
    </location>
</feature>
<evidence type="ECO:0000256" key="5">
    <source>
        <dbReference type="ARBA" id="ARBA00022777"/>
    </source>
</evidence>
<dbReference type="PROSITE" id="PS00108">
    <property type="entry name" value="PROTEIN_KINASE_ST"/>
    <property type="match status" value="1"/>
</dbReference>
<keyword evidence="4" id="KW-0547">Nucleotide-binding</keyword>
<feature type="region of interest" description="Disordered" evidence="7">
    <location>
        <begin position="142"/>
        <end position="177"/>
    </location>
</feature>
<keyword evidence="5" id="KW-0418">Kinase</keyword>
<keyword evidence="10" id="KW-1185">Reference proteome</keyword>
<feature type="domain" description="Protein kinase" evidence="8">
    <location>
        <begin position="109"/>
        <end position="489"/>
    </location>
</feature>
<dbReference type="InterPro" id="IPR000719">
    <property type="entry name" value="Prot_kinase_dom"/>
</dbReference>
<evidence type="ECO:0000313" key="9">
    <source>
        <dbReference type="EMBL" id="KAK7711647.1"/>
    </source>
</evidence>
<dbReference type="SMART" id="SM00220">
    <property type="entry name" value="S_TKc"/>
    <property type="match status" value="1"/>
</dbReference>
<feature type="compositionally biased region" description="Polar residues" evidence="7">
    <location>
        <begin position="164"/>
        <end position="176"/>
    </location>
</feature>
<keyword evidence="6" id="KW-0067">ATP-binding</keyword>
<keyword evidence="3" id="KW-0808">Transferase</keyword>
<dbReference type="EC" id="2.7.11.1" evidence="1"/>
<dbReference type="InterPro" id="IPR008271">
    <property type="entry name" value="Ser/Thr_kinase_AS"/>
</dbReference>
<evidence type="ECO:0000256" key="3">
    <source>
        <dbReference type="ARBA" id="ARBA00022679"/>
    </source>
</evidence>
<dbReference type="CDD" id="cd14019">
    <property type="entry name" value="STKc_Cdc7"/>
    <property type="match status" value="1"/>
</dbReference>
<evidence type="ECO:0000256" key="2">
    <source>
        <dbReference type="ARBA" id="ARBA00022527"/>
    </source>
</evidence>
<dbReference type="GO" id="GO:0051301">
    <property type="term" value="P:cell division"/>
    <property type="evidence" value="ECO:0007669"/>
    <property type="project" value="UniProtKB-KW"/>
</dbReference>
<comment type="caution">
    <text evidence="9">The sequence shown here is derived from an EMBL/GenBank/DDBJ whole genome shotgun (WGS) entry which is preliminary data.</text>
</comment>
<keyword evidence="2" id="KW-0723">Serine/threonine-protein kinase</keyword>
<feature type="region of interest" description="Disordered" evidence="7">
    <location>
        <begin position="1"/>
        <end position="96"/>
    </location>
</feature>
<sequence length="511" mass="59184">MSAAVRRRRPDDFQIHQDGPSTEDTEMNTDAAGGREEEYLDEEDQEQEQGQSQERSARGANQDVEEEEEEEEPELDEDDEGEEESDEEEILDDDMRRLQDAFPGFRRKYKLIKRIGEGTFSTVYKAEDLQYDRYENKWDVDKENESWTPPPLKRHVDRSSSSSATIDQASELTSRTTRQHRIRSRFVAIKKIYVTSSPSRILNELELLHDLRDCPAVCPLITAFRSTDQVIAILPYFRHHDFRDYFRNMTIPDMAVYLRSLFTALSAVHRNHIIHRDIKPTNFLYDPSTQRGVLVDFGLAEREGEDSKPCYCHEEPSVRRQRLRAAVMANGGPHRGFPKNDTRPSRRANRAGTRGFRAPEVLFKCTEQTTKLDIWSAGVILLTIMSRRFPFFNSADDVEAMIEIATIFGHRRMRIAGQQHGCMFDTTIPTIGQNGFDLGKIIMWSTLRDERKQPFSDEERIALDFLARCMELDPSKRIDADEALEHEFLMMGMESQGSEEEDMDVLPTDEY</sequence>
<feature type="region of interest" description="Disordered" evidence="7">
    <location>
        <begin position="330"/>
        <end position="351"/>
    </location>
</feature>
<dbReference type="SUPFAM" id="SSF56112">
    <property type="entry name" value="Protein kinase-like (PK-like)"/>
    <property type="match status" value="1"/>
</dbReference>
<protein>
    <recommendedName>
        <fullName evidence="1">non-specific serine/threonine protein kinase</fullName>
        <ecNumber evidence="1">2.7.11.1</ecNumber>
    </recommendedName>
</protein>
<dbReference type="EMBL" id="JAKNSF020000143">
    <property type="protein sequence ID" value="KAK7711647.1"/>
    <property type="molecule type" value="Genomic_DNA"/>
</dbReference>
<keyword evidence="9" id="KW-0132">Cell division</keyword>
<feature type="compositionally biased region" description="Acidic residues" evidence="7">
    <location>
        <begin position="38"/>
        <end position="47"/>
    </location>
</feature>
<reference evidence="9 10" key="1">
    <citation type="submission" date="2024-02" db="EMBL/GenBank/DDBJ databases">
        <title>De novo assembly and annotation of 12 fungi associated with fruit tree decline syndrome in Ontario, Canada.</title>
        <authorList>
            <person name="Sulman M."/>
            <person name="Ellouze W."/>
            <person name="Ilyukhin E."/>
        </authorList>
    </citation>
    <scope>NUCLEOTIDE SEQUENCE [LARGE SCALE GENOMIC DNA]</scope>
    <source>
        <strain evidence="9 10">M169</strain>
    </source>
</reference>